<dbReference type="Proteomes" id="UP000256334">
    <property type="component" value="Unassembled WGS sequence"/>
</dbReference>
<evidence type="ECO:0000313" key="2">
    <source>
        <dbReference type="EMBL" id="REC94618.1"/>
    </source>
</evidence>
<comment type="caution">
    <text evidence="2">The sequence shown here is derived from an EMBL/GenBank/DDBJ whole genome shotgun (WGS) entry which is preliminary data.</text>
</comment>
<keyword evidence="3" id="KW-1185">Reference proteome</keyword>
<feature type="domain" description="Amidase" evidence="1">
    <location>
        <begin position="67"/>
        <end position="526"/>
    </location>
</feature>
<evidence type="ECO:0000313" key="3">
    <source>
        <dbReference type="Proteomes" id="UP000256334"/>
    </source>
</evidence>
<sequence length="566" mass="61291">MSRLGFGRRLWGGAVSGMLMGLILASSSSADERPVPPNRDRSLHLEQKNLPQLRDMLDRGEVTSEQLTRFYLARIGALDDRGPAINAMLDLAPGAIARARELDRRRDESGHGPLYGIPFVVKDNIDVMGLPTSGGSMVLSHAYPEDSAHVVQQLEQAGAILLGKTNMTEFAASYGDTGYSSRGGITRNPWRLDRSVLGSSSGSAAAVAAGFAPFAIGTDTEGSVRGPAHATGLVAMRPTLGRVSRDGIIPLAMSFDTPAPMTRTVQGNAWVLAAMTGRDDADEATWFNDRAPLEGLESLPAPASSTPFEGLRVGVIEHREAGNQQIEAHFGQALQRLEALGATPVKTTLASHYLDLWPGAVGPVHEAEFQPQLERYLRQFDEGQPHTLKEILERCESLNQYAGDDPPVTPRRIRGMQYRLDKRLEGSPEYLEVISRRIPELREHLTQFMADNELDALVFPTEACPAPPLESSEREDYECTAGEPFALGYIASATGFPELTLPMGMTKAGVPINVSLLGGERQEAALYRLGLAFMQDIADDETLALPAMAPLTLPGQNAATFDRRSP</sequence>
<dbReference type="PANTHER" id="PTHR42678:SF34">
    <property type="entry name" value="OS04G0183300 PROTEIN"/>
    <property type="match status" value="1"/>
</dbReference>
<dbReference type="OrthoDB" id="8872210at2"/>
<name>A0A3D9DV08_9GAMM</name>
<protein>
    <submittedName>
        <fullName evidence="2">Amidase</fullName>
    </submittedName>
</protein>
<dbReference type="EMBL" id="QRDJ01000007">
    <property type="protein sequence ID" value="REC94618.1"/>
    <property type="molecule type" value="Genomic_DNA"/>
</dbReference>
<dbReference type="InterPro" id="IPR036928">
    <property type="entry name" value="AS_sf"/>
</dbReference>
<dbReference type="InterPro" id="IPR023631">
    <property type="entry name" value="Amidase_dom"/>
</dbReference>
<dbReference type="AlphaFoldDB" id="A0A3D9DV08"/>
<proteinExistence type="predicted"/>
<gene>
    <name evidence="2" type="ORF">C8D72_1444</name>
</gene>
<evidence type="ECO:0000259" key="1">
    <source>
        <dbReference type="Pfam" id="PF01425"/>
    </source>
</evidence>
<reference evidence="2 3" key="1">
    <citation type="submission" date="2018-07" db="EMBL/GenBank/DDBJ databases">
        <title>Genomic Encyclopedia of Type Strains, Phase IV (KMG-IV): sequencing the most valuable type-strain genomes for metagenomic binning, comparative biology and taxonomic classification.</title>
        <authorList>
            <person name="Goeker M."/>
        </authorList>
    </citation>
    <scope>NUCLEOTIDE SEQUENCE [LARGE SCALE GENOMIC DNA]</scope>
    <source>
        <strain evidence="2 3">DSM 14324</strain>
    </source>
</reference>
<organism evidence="2 3">
    <name type="scientific">Kushneria indalinina DSM 14324</name>
    <dbReference type="NCBI Taxonomy" id="1122140"/>
    <lineage>
        <taxon>Bacteria</taxon>
        <taxon>Pseudomonadati</taxon>
        <taxon>Pseudomonadota</taxon>
        <taxon>Gammaproteobacteria</taxon>
        <taxon>Oceanospirillales</taxon>
        <taxon>Halomonadaceae</taxon>
        <taxon>Kushneria</taxon>
    </lineage>
</organism>
<accession>A0A3D9DV08</accession>
<dbReference type="SUPFAM" id="SSF75304">
    <property type="entry name" value="Amidase signature (AS) enzymes"/>
    <property type="match status" value="1"/>
</dbReference>
<dbReference type="PANTHER" id="PTHR42678">
    <property type="entry name" value="AMIDASE"/>
    <property type="match status" value="1"/>
</dbReference>
<dbReference type="Gene3D" id="3.90.1300.10">
    <property type="entry name" value="Amidase signature (AS) domain"/>
    <property type="match status" value="1"/>
</dbReference>
<dbReference type="RefSeq" id="WP_115853734.1">
    <property type="nucleotide sequence ID" value="NZ_QRDJ01000007.1"/>
</dbReference>
<dbReference type="Pfam" id="PF01425">
    <property type="entry name" value="Amidase"/>
    <property type="match status" value="1"/>
</dbReference>